<reference evidence="1 2" key="1">
    <citation type="submission" date="2020-03" db="EMBL/GenBank/DDBJ databases">
        <title>Whole genome sequencing of clinical and environmental type strains of Ochrobactrum.</title>
        <authorList>
            <person name="Dharne M."/>
        </authorList>
    </citation>
    <scope>NUCLEOTIDE SEQUENCE [LARGE SCALE GENOMIC DNA]</scope>
    <source>
        <strain evidence="1 2">CIP 109452</strain>
    </source>
</reference>
<proteinExistence type="predicted"/>
<gene>
    <name evidence="1" type="ORF">HED55_10510</name>
</gene>
<keyword evidence="2" id="KW-1185">Reference proteome</keyword>
<sequence length="243" mass="25973">MPFSTGMFNVTGNLTLKGKLDVTTSGVAAPGIYRIFDYDSSKTNDYADFTLGTVDDVAVSSDDWNIEKTNPGQINLVNMQGMTFVIWDGQNMVDSNQVHGGDGTWNAADTNWKDYGSQSINGKWTDGSVAVFTTTPGTVNIDNHAAGVNASGLVFETNGYKITGDPITLVQGENATAPFIQVGVNNRADDIPTATIGTVLHGANGLTKTGNGTLILTKMPIIPVLRLYQRARPIGRWRYFGGG</sequence>
<evidence type="ECO:0008006" key="3">
    <source>
        <dbReference type="Google" id="ProtNLM"/>
    </source>
</evidence>
<comment type="caution">
    <text evidence="1">The sequence shown here is derived from an EMBL/GenBank/DDBJ whole genome shotgun (WGS) entry which is preliminary data.</text>
</comment>
<accession>A0ABX1DKY6</accession>
<organism evidence="1 2">
    <name type="scientific">Brucella haematophila</name>
    <dbReference type="NCBI Taxonomy" id="419474"/>
    <lineage>
        <taxon>Bacteria</taxon>
        <taxon>Pseudomonadati</taxon>
        <taxon>Pseudomonadota</taxon>
        <taxon>Alphaproteobacteria</taxon>
        <taxon>Hyphomicrobiales</taxon>
        <taxon>Brucellaceae</taxon>
        <taxon>Brucella/Ochrobactrum group</taxon>
        <taxon>Brucella</taxon>
    </lineage>
</organism>
<dbReference type="EMBL" id="JAAVLN010000001">
    <property type="protein sequence ID" value="NKC03589.1"/>
    <property type="molecule type" value="Genomic_DNA"/>
</dbReference>
<dbReference type="Proteomes" id="UP000704467">
    <property type="component" value="Unassembled WGS sequence"/>
</dbReference>
<protein>
    <recommendedName>
        <fullName evidence="3">Outer membrane autotransporter</fullName>
    </recommendedName>
</protein>
<evidence type="ECO:0000313" key="2">
    <source>
        <dbReference type="Proteomes" id="UP000704467"/>
    </source>
</evidence>
<evidence type="ECO:0000313" key="1">
    <source>
        <dbReference type="EMBL" id="NKC03589.1"/>
    </source>
</evidence>
<name>A0ABX1DKY6_9HYPH</name>